<proteinExistence type="predicted"/>
<dbReference type="HOGENOM" id="CLU_1465173_0_0_2"/>
<name>A3DPI9_STAMF</name>
<organism evidence="3 4">
    <name type="scientific">Staphylothermus marinus (strain ATCC 43588 / DSM 3639 / JCM 9404 / F1)</name>
    <dbReference type="NCBI Taxonomy" id="399550"/>
    <lineage>
        <taxon>Archaea</taxon>
        <taxon>Thermoproteota</taxon>
        <taxon>Thermoprotei</taxon>
        <taxon>Desulfurococcales</taxon>
        <taxon>Desulfurococcaceae</taxon>
        <taxon>Staphylothermus</taxon>
    </lineage>
</organism>
<dbReference type="STRING" id="399550.Smar_1459"/>
<feature type="domain" description="CBS" evidence="2">
    <location>
        <begin position="38"/>
        <end position="101"/>
    </location>
</feature>
<dbReference type="InterPro" id="IPR046342">
    <property type="entry name" value="CBS_dom_sf"/>
</dbReference>
<dbReference type="Pfam" id="PF00571">
    <property type="entry name" value="CBS"/>
    <property type="match status" value="2"/>
</dbReference>
<evidence type="ECO:0000313" key="3">
    <source>
        <dbReference type="EMBL" id="ABN70549.1"/>
    </source>
</evidence>
<dbReference type="KEGG" id="smr:Smar_1459"/>
<dbReference type="CDD" id="cd02205">
    <property type="entry name" value="CBS_pair_SF"/>
    <property type="match status" value="1"/>
</dbReference>
<dbReference type="Gene3D" id="3.10.580.10">
    <property type="entry name" value="CBS-domain"/>
    <property type="match status" value="1"/>
</dbReference>
<dbReference type="EMBL" id="CP000575">
    <property type="protein sequence ID" value="ABN70549.1"/>
    <property type="molecule type" value="Genomic_DNA"/>
</dbReference>
<reference evidence="4" key="1">
    <citation type="journal article" date="2009" name="BMC Genomics">
        <title>The complete genome sequence of Staphylothermus marinus reveals differences in sulfur metabolism among heterotrophic Crenarchaeota.</title>
        <authorList>
            <person name="Anderson I.J."/>
            <person name="Dharmarajan L."/>
            <person name="Rodriguez J."/>
            <person name="Hooper S."/>
            <person name="Porat I."/>
            <person name="Ulrich L.E."/>
            <person name="Elkins J.G."/>
            <person name="Mavromatis K."/>
            <person name="Sun H."/>
            <person name="Land M."/>
            <person name="Lapidus A."/>
            <person name="Lucas S."/>
            <person name="Barry K."/>
            <person name="Huber H."/>
            <person name="Zhulin I.B."/>
            <person name="Whitman W.B."/>
            <person name="Mukhopadhyay B."/>
            <person name="Woese C."/>
            <person name="Bristow J."/>
            <person name="Kyrpides N."/>
        </authorList>
    </citation>
    <scope>NUCLEOTIDE SEQUENCE [LARGE SCALE GENOMIC DNA]</scope>
    <source>
        <strain evidence="4">ATCC 43588 / DSM 3639 / JCM 9404 / F1</strain>
    </source>
</reference>
<dbReference type="Proteomes" id="UP000000254">
    <property type="component" value="Chromosome"/>
</dbReference>
<reference evidence="3 4" key="2">
    <citation type="journal article" date="2009" name="Stand. Genomic Sci.">
        <title>Complete genome sequence of Staphylothermus marinus Stetter and Fiala 1986 type strain F1.</title>
        <authorList>
            <person name="Anderson I.J."/>
            <person name="Sun H."/>
            <person name="Lapidus A."/>
            <person name="Copeland A."/>
            <person name="Glavina Del Rio T."/>
            <person name="Tice H."/>
            <person name="Dalin E."/>
            <person name="Lucas S."/>
            <person name="Barry K."/>
            <person name="Land M."/>
            <person name="Richardson P."/>
            <person name="Huber H."/>
            <person name="Kyrpides N.C."/>
        </authorList>
    </citation>
    <scope>NUCLEOTIDE SEQUENCE [LARGE SCALE GENOMIC DNA]</scope>
    <source>
        <strain evidence="4">ATCC 43588 / DSM 3639 / JCM 9404 / F1</strain>
    </source>
</reference>
<dbReference type="SUPFAM" id="SSF54631">
    <property type="entry name" value="CBS-domain pair"/>
    <property type="match status" value="1"/>
</dbReference>
<gene>
    <name evidence="3" type="ordered locus">Smar_1459</name>
</gene>
<dbReference type="eggNOG" id="arCOG05097">
    <property type="taxonomic scope" value="Archaea"/>
</dbReference>
<feature type="domain" description="CBS" evidence="2">
    <location>
        <begin position="128"/>
        <end position="185"/>
    </location>
</feature>
<evidence type="ECO:0000259" key="2">
    <source>
        <dbReference type="PROSITE" id="PS51371"/>
    </source>
</evidence>
<keyword evidence="4" id="KW-1185">Reference proteome</keyword>
<dbReference type="AlphaFoldDB" id="A3DPI9"/>
<accession>A3DPI9</accession>
<protein>
    <submittedName>
        <fullName evidence="3">CBS domain containing protein</fullName>
    </submittedName>
</protein>
<dbReference type="InterPro" id="IPR000644">
    <property type="entry name" value="CBS_dom"/>
</dbReference>
<dbReference type="PROSITE" id="PS51371">
    <property type="entry name" value="CBS"/>
    <property type="match status" value="2"/>
</dbReference>
<evidence type="ECO:0000313" key="4">
    <source>
        <dbReference type="Proteomes" id="UP000000254"/>
    </source>
</evidence>
<keyword evidence="1" id="KW-0129">CBS domain</keyword>
<sequence>MSWFMVEKLKETRKTRRRDIIDTELISEILDMKINDFIKKYRPPPTIYITVKKGTKLYNVLKAIATGHPVMIIVVDEDRKPIGYLTDYHILSSFARRSRPRSILASFSISQISIPIEKSLDIPVEDLMDKRPPLISLDNKVKDLIRTIRSLGVPAVIIVDKNNIIRGVIDRRFLVKTLLNNLLGEPTMF</sequence>
<evidence type="ECO:0000256" key="1">
    <source>
        <dbReference type="PROSITE-ProRule" id="PRU00703"/>
    </source>
</evidence>